<protein>
    <submittedName>
        <fullName evidence="2">Uncharacterized protein</fullName>
    </submittedName>
</protein>
<keyword evidence="3" id="KW-1185">Reference proteome</keyword>
<sequence length="153" mass="16612">MRAHLAANSHPETSAAPAIPATPTARRAERISVKYYCKKLAERDGPSTAVTNAFAAALATSSGFLNLKQIFVVEESKLVERLTTRSSTRKCHKACNRLKIPSIKLGSFSLGIEILWFANGCENGGLKWLGVGIHNNVDPRYSANSNNPSSSRR</sequence>
<evidence type="ECO:0000313" key="2">
    <source>
        <dbReference type="EMBL" id="MED6151968.1"/>
    </source>
</evidence>
<organism evidence="2 3">
    <name type="scientific">Stylosanthes scabra</name>
    <dbReference type="NCBI Taxonomy" id="79078"/>
    <lineage>
        <taxon>Eukaryota</taxon>
        <taxon>Viridiplantae</taxon>
        <taxon>Streptophyta</taxon>
        <taxon>Embryophyta</taxon>
        <taxon>Tracheophyta</taxon>
        <taxon>Spermatophyta</taxon>
        <taxon>Magnoliopsida</taxon>
        <taxon>eudicotyledons</taxon>
        <taxon>Gunneridae</taxon>
        <taxon>Pentapetalae</taxon>
        <taxon>rosids</taxon>
        <taxon>fabids</taxon>
        <taxon>Fabales</taxon>
        <taxon>Fabaceae</taxon>
        <taxon>Papilionoideae</taxon>
        <taxon>50 kb inversion clade</taxon>
        <taxon>dalbergioids sensu lato</taxon>
        <taxon>Dalbergieae</taxon>
        <taxon>Pterocarpus clade</taxon>
        <taxon>Stylosanthes</taxon>
    </lineage>
</organism>
<proteinExistence type="predicted"/>
<dbReference type="Proteomes" id="UP001341840">
    <property type="component" value="Unassembled WGS sequence"/>
</dbReference>
<evidence type="ECO:0000256" key="1">
    <source>
        <dbReference type="SAM" id="MobiDB-lite"/>
    </source>
</evidence>
<accession>A0ABU6TVR2</accession>
<name>A0ABU6TVR2_9FABA</name>
<feature type="compositionally biased region" description="Low complexity" evidence="1">
    <location>
        <begin position="11"/>
        <end position="23"/>
    </location>
</feature>
<reference evidence="2 3" key="1">
    <citation type="journal article" date="2023" name="Plants (Basel)">
        <title>Bridging the Gap: Combining Genomics and Transcriptomics Approaches to Understand Stylosanthes scabra, an Orphan Legume from the Brazilian Caatinga.</title>
        <authorList>
            <person name="Ferreira-Neto J.R.C."/>
            <person name="da Silva M.D."/>
            <person name="Binneck E."/>
            <person name="de Melo N.F."/>
            <person name="da Silva R.H."/>
            <person name="de Melo A.L.T.M."/>
            <person name="Pandolfi V."/>
            <person name="Bustamante F.O."/>
            <person name="Brasileiro-Vidal A.C."/>
            <person name="Benko-Iseppon A.M."/>
        </authorList>
    </citation>
    <scope>NUCLEOTIDE SEQUENCE [LARGE SCALE GENOMIC DNA]</scope>
    <source>
        <tissue evidence="2">Leaves</tissue>
    </source>
</reference>
<comment type="caution">
    <text evidence="2">The sequence shown here is derived from an EMBL/GenBank/DDBJ whole genome shotgun (WGS) entry which is preliminary data.</text>
</comment>
<dbReference type="EMBL" id="JASCZI010092156">
    <property type="protein sequence ID" value="MED6151968.1"/>
    <property type="molecule type" value="Genomic_DNA"/>
</dbReference>
<feature type="region of interest" description="Disordered" evidence="1">
    <location>
        <begin position="1"/>
        <end position="23"/>
    </location>
</feature>
<gene>
    <name evidence="2" type="ORF">PIB30_087360</name>
</gene>
<evidence type="ECO:0000313" key="3">
    <source>
        <dbReference type="Proteomes" id="UP001341840"/>
    </source>
</evidence>